<feature type="chain" id="PRO_5045215214" evidence="2">
    <location>
        <begin position="29"/>
        <end position="337"/>
    </location>
</feature>
<dbReference type="InterPro" id="IPR005064">
    <property type="entry name" value="BUG"/>
</dbReference>
<dbReference type="RefSeq" id="WP_330093113.1">
    <property type="nucleotide sequence ID" value="NZ_JAUZMY010000019.1"/>
</dbReference>
<evidence type="ECO:0000313" key="3">
    <source>
        <dbReference type="EMBL" id="MEE2039337.1"/>
    </source>
</evidence>
<dbReference type="Gene3D" id="3.40.190.10">
    <property type="entry name" value="Periplasmic binding protein-like II"/>
    <property type="match status" value="1"/>
</dbReference>
<dbReference type="Gene3D" id="3.40.190.150">
    <property type="entry name" value="Bordetella uptake gene, domain 1"/>
    <property type="match status" value="1"/>
</dbReference>
<reference evidence="3 4" key="1">
    <citation type="submission" date="2023-08" db="EMBL/GenBank/DDBJ databases">
        <authorList>
            <person name="Girao M."/>
            <person name="Carvalho M.F."/>
        </authorList>
    </citation>
    <scope>NUCLEOTIDE SEQUENCE [LARGE SCALE GENOMIC DNA]</scope>
    <source>
        <strain evidence="3 4">CT-R113</strain>
    </source>
</reference>
<name>A0ABU7KBD0_9ACTN</name>
<keyword evidence="4" id="KW-1185">Reference proteome</keyword>
<dbReference type="CDD" id="cd07012">
    <property type="entry name" value="PBP2_Bug_TTT"/>
    <property type="match status" value="1"/>
</dbReference>
<dbReference type="SUPFAM" id="SSF53850">
    <property type="entry name" value="Periplasmic binding protein-like II"/>
    <property type="match status" value="1"/>
</dbReference>
<dbReference type="PROSITE" id="PS51257">
    <property type="entry name" value="PROKAR_LIPOPROTEIN"/>
    <property type="match status" value="1"/>
</dbReference>
<accession>A0ABU7KBD0</accession>
<sequence length="337" mass="34398">MTQAPGKKIARPGAVLGLTAALSLSVAACGGNLSGGGAGGEFPSGPITIAVGQDPGGSTDLIARALAEGLTDDLGVATPVVNTPGANGALAANEVAGQEPDGQNLLVINASLTAITPLAVSEDEAVDINGFEVVTGISRDDYVLVSSPASGLETLADLEDAEGNLKFGTTGVGTGSQLAQELLFNQAGVSGTAVPFNSGAPTLTAVLGDQVDVAAIQLGEAIGQIEAGELNALLTFSAERNEFLEDTPTAVEEGYEVEVAQYRAVVAPEGTPDDVLERLREACETAFATEQYQSFNEDNLLTPHEIAGDQVIEEWTASLESYRSMTEEYGIDLGGSQ</sequence>
<keyword evidence="2" id="KW-0732">Signal</keyword>
<comment type="similarity">
    <text evidence="1">Belongs to the UPF0065 (bug) family.</text>
</comment>
<feature type="signal peptide" evidence="2">
    <location>
        <begin position="1"/>
        <end position="28"/>
    </location>
</feature>
<dbReference type="Pfam" id="PF03401">
    <property type="entry name" value="TctC"/>
    <property type="match status" value="1"/>
</dbReference>
<evidence type="ECO:0000256" key="2">
    <source>
        <dbReference type="SAM" id="SignalP"/>
    </source>
</evidence>
<dbReference type="InterPro" id="IPR042100">
    <property type="entry name" value="Bug_dom1"/>
</dbReference>
<evidence type="ECO:0000313" key="4">
    <source>
        <dbReference type="Proteomes" id="UP001356095"/>
    </source>
</evidence>
<protein>
    <submittedName>
        <fullName evidence="3">Tripartite tricarboxylate transporter substrate binding protein</fullName>
    </submittedName>
</protein>
<dbReference type="EMBL" id="JAUZMY010000019">
    <property type="protein sequence ID" value="MEE2039337.1"/>
    <property type="molecule type" value="Genomic_DNA"/>
</dbReference>
<comment type="caution">
    <text evidence="3">The sequence shown here is derived from an EMBL/GenBank/DDBJ whole genome shotgun (WGS) entry which is preliminary data.</text>
</comment>
<dbReference type="Proteomes" id="UP001356095">
    <property type="component" value="Unassembled WGS sequence"/>
</dbReference>
<organism evidence="3 4">
    <name type="scientific">Nocardiopsis codii</name>
    <dbReference type="NCBI Taxonomy" id="3065942"/>
    <lineage>
        <taxon>Bacteria</taxon>
        <taxon>Bacillati</taxon>
        <taxon>Actinomycetota</taxon>
        <taxon>Actinomycetes</taxon>
        <taxon>Streptosporangiales</taxon>
        <taxon>Nocardiopsidaceae</taxon>
        <taxon>Nocardiopsis</taxon>
    </lineage>
</organism>
<dbReference type="PANTHER" id="PTHR42928">
    <property type="entry name" value="TRICARBOXYLATE-BINDING PROTEIN"/>
    <property type="match status" value="1"/>
</dbReference>
<gene>
    <name evidence="3" type="ORF">Q8791_19140</name>
</gene>
<dbReference type="PIRSF" id="PIRSF017082">
    <property type="entry name" value="YflP"/>
    <property type="match status" value="1"/>
</dbReference>
<evidence type="ECO:0000256" key="1">
    <source>
        <dbReference type="ARBA" id="ARBA00006987"/>
    </source>
</evidence>
<dbReference type="PANTHER" id="PTHR42928:SF5">
    <property type="entry name" value="BLR1237 PROTEIN"/>
    <property type="match status" value="1"/>
</dbReference>
<proteinExistence type="inferred from homology"/>